<comment type="caution">
    <text evidence="7">The sequence shown here is derived from an EMBL/GenBank/DDBJ whole genome shotgun (WGS) entry which is preliminary data.</text>
</comment>
<dbReference type="Proteomes" id="UP000265581">
    <property type="component" value="Unassembled WGS sequence"/>
</dbReference>
<evidence type="ECO:0000313" key="7">
    <source>
        <dbReference type="EMBL" id="REK74110.1"/>
    </source>
</evidence>
<dbReference type="PANTHER" id="PTHR48083:SF19">
    <property type="entry name" value="FLAVIN-DEPENDENT MONOOXYGENASE, OXYGENASE SUBUNIT HSAA"/>
    <property type="match status" value="1"/>
</dbReference>
<keyword evidence="2 7" id="KW-0560">Oxidoreductase</keyword>
<sequence>MTVPATPRGVPELLATVRELVPNIVEGAADRDRERQLPREEIDALSATGALAITVPATHGGAGGGASAAFELTRLLATADPNVAQVPQSHFVYLRLVELAGSTALKDEIFAAVLTGERVANAQSERGGRTITDISTRIIVDGSDAVVTGEKFYSTGSLLADWLAVLGRDDDGVDHVGFVRDNTRGVSIVDDWTGMGQRTTASGTITFDDVRLPATHVVPRSEAVTGPYGYGALAQGLHAAIDVGIARGALAEASAFVRSSSHPWFEAQVDRAEDDPLLVQRFGELEVEVRAAESALHVAGAAVDHVDRVRTDDAAAEASLQVAAAKVLADRAALAVTNGLFELGGTRASDDRLNLHRHWRNARTHTLHDPIRWKLQHLGRWTVRGERPPRGPQL</sequence>
<dbReference type="InterPro" id="IPR050741">
    <property type="entry name" value="Acyl-CoA_dehydrogenase"/>
</dbReference>
<dbReference type="InterPro" id="IPR036250">
    <property type="entry name" value="AcylCo_DH-like_C"/>
</dbReference>
<organism evidence="7 8">
    <name type="scientific">Aeromicrobium endophyticum</name>
    <dbReference type="NCBI Taxonomy" id="2292704"/>
    <lineage>
        <taxon>Bacteria</taxon>
        <taxon>Bacillati</taxon>
        <taxon>Actinomycetota</taxon>
        <taxon>Actinomycetes</taxon>
        <taxon>Propionibacteriales</taxon>
        <taxon>Nocardioidaceae</taxon>
        <taxon>Aeromicrobium</taxon>
    </lineage>
</organism>
<dbReference type="SUPFAM" id="SSF56645">
    <property type="entry name" value="Acyl-CoA dehydrogenase NM domain-like"/>
    <property type="match status" value="1"/>
</dbReference>
<dbReference type="InterPro" id="IPR006091">
    <property type="entry name" value="Acyl-CoA_Oxase/DH_mid-dom"/>
</dbReference>
<dbReference type="GO" id="GO:0003995">
    <property type="term" value="F:acyl-CoA dehydrogenase activity"/>
    <property type="evidence" value="ECO:0007669"/>
    <property type="project" value="TreeGrafter"/>
</dbReference>
<dbReference type="InterPro" id="IPR046373">
    <property type="entry name" value="Acyl-CoA_Oxase/DH_mid-dom_sf"/>
</dbReference>
<dbReference type="Pfam" id="PF08028">
    <property type="entry name" value="Acyl-CoA_dh_2"/>
    <property type="match status" value="1"/>
</dbReference>
<dbReference type="Gene3D" id="1.20.140.10">
    <property type="entry name" value="Butyryl-CoA Dehydrogenase, subunit A, domain 3"/>
    <property type="match status" value="1"/>
</dbReference>
<evidence type="ECO:0000256" key="2">
    <source>
        <dbReference type="ARBA" id="ARBA00023002"/>
    </source>
</evidence>
<dbReference type="InterPro" id="IPR013786">
    <property type="entry name" value="AcylCoA_DH/ox_N"/>
</dbReference>
<dbReference type="EC" id="1.-.-.-" evidence="7"/>
<dbReference type="GO" id="GO:0050660">
    <property type="term" value="F:flavin adenine dinucleotide binding"/>
    <property type="evidence" value="ECO:0007669"/>
    <property type="project" value="InterPro"/>
</dbReference>
<comment type="similarity">
    <text evidence="3">Belongs to the HpaH/HsaA monooxygenase family.</text>
</comment>
<evidence type="ECO:0000256" key="1">
    <source>
        <dbReference type="ARBA" id="ARBA00022630"/>
    </source>
</evidence>
<dbReference type="OrthoDB" id="571684at2"/>
<evidence type="ECO:0000313" key="8">
    <source>
        <dbReference type="Proteomes" id="UP000265581"/>
    </source>
</evidence>
<dbReference type="Gene3D" id="2.40.110.10">
    <property type="entry name" value="Butyryl-CoA Dehydrogenase, subunit A, domain 2"/>
    <property type="match status" value="1"/>
</dbReference>
<dbReference type="NCBIfam" id="TIGR04022">
    <property type="entry name" value="sulfur_SfnB"/>
    <property type="match status" value="1"/>
</dbReference>
<feature type="domain" description="Acyl-CoA oxidase/dehydrogenase middle" evidence="4">
    <location>
        <begin position="127"/>
        <end position="210"/>
    </location>
</feature>
<dbReference type="AlphaFoldDB" id="A0A371PFC7"/>
<dbReference type="Pfam" id="PF02771">
    <property type="entry name" value="Acyl-CoA_dh_N"/>
    <property type="match status" value="1"/>
</dbReference>
<dbReference type="GO" id="GO:0005737">
    <property type="term" value="C:cytoplasm"/>
    <property type="evidence" value="ECO:0007669"/>
    <property type="project" value="TreeGrafter"/>
</dbReference>
<accession>A0A371PFC7</accession>
<evidence type="ECO:0000259" key="4">
    <source>
        <dbReference type="Pfam" id="PF02770"/>
    </source>
</evidence>
<keyword evidence="8" id="KW-1185">Reference proteome</keyword>
<proteinExistence type="inferred from homology"/>
<dbReference type="EMBL" id="QUBR01000001">
    <property type="protein sequence ID" value="REK74110.1"/>
    <property type="molecule type" value="Genomic_DNA"/>
</dbReference>
<keyword evidence="1" id="KW-0285">Flavoprotein</keyword>
<evidence type="ECO:0000256" key="3">
    <source>
        <dbReference type="ARBA" id="ARBA00049661"/>
    </source>
</evidence>
<dbReference type="Gene3D" id="1.10.540.10">
    <property type="entry name" value="Acyl-CoA dehydrogenase/oxidase, N-terminal domain"/>
    <property type="match status" value="1"/>
</dbReference>
<evidence type="ECO:0000259" key="5">
    <source>
        <dbReference type="Pfam" id="PF02771"/>
    </source>
</evidence>
<dbReference type="InterPro" id="IPR037069">
    <property type="entry name" value="AcylCoA_DH/ox_N_sf"/>
</dbReference>
<feature type="domain" description="Acyl-CoA dehydrogenase C-terminal" evidence="6">
    <location>
        <begin position="238"/>
        <end position="369"/>
    </location>
</feature>
<name>A0A371PFC7_9ACTN</name>
<evidence type="ECO:0000259" key="6">
    <source>
        <dbReference type="Pfam" id="PF08028"/>
    </source>
</evidence>
<dbReference type="PANTHER" id="PTHR48083">
    <property type="entry name" value="MEDIUM-CHAIN SPECIFIC ACYL-COA DEHYDROGENASE, MITOCHONDRIAL-RELATED"/>
    <property type="match status" value="1"/>
</dbReference>
<dbReference type="InterPro" id="IPR013107">
    <property type="entry name" value="Acyl-CoA_DH_C"/>
</dbReference>
<protein>
    <submittedName>
        <fullName evidence="7">SfnB family sulfur acquisition oxidoreductase</fullName>
        <ecNumber evidence="7">1.-.-.-</ecNumber>
    </submittedName>
</protein>
<feature type="domain" description="Acyl-CoA dehydrogenase/oxidase N-terminal" evidence="5">
    <location>
        <begin position="13"/>
        <end position="117"/>
    </location>
</feature>
<dbReference type="Pfam" id="PF02770">
    <property type="entry name" value="Acyl-CoA_dh_M"/>
    <property type="match status" value="1"/>
</dbReference>
<dbReference type="PIRSF" id="PIRSF016578">
    <property type="entry name" value="HsaA"/>
    <property type="match status" value="1"/>
</dbReference>
<dbReference type="InterPro" id="IPR009100">
    <property type="entry name" value="AcylCoA_DH/oxidase_NM_dom_sf"/>
</dbReference>
<dbReference type="InterPro" id="IPR023922">
    <property type="entry name" value="S04_starv_induced_SfnB"/>
</dbReference>
<reference evidence="7 8" key="1">
    <citation type="submission" date="2018-08" db="EMBL/GenBank/DDBJ databases">
        <title>Aeromicrobium sp. M2KJ-4, whole genome shotgun sequence.</title>
        <authorList>
            <person name="Tuo L."/>
        </authorList>
    </citation>
    <scope>NUCLEOTIDE SEQUENCE [LARGE SCALE GENOMIC DNA]</scope>
    <source>
        <strain evidence="7 8">M2KJ-4</strain>
    </source>
</reference>
<gene>
    <name evidence="7" type="ORF">DX116_09725</name>
</gene>
<dbReference type="GO" id="GO:0033539">
    <property type="term" value="P:fatty acid beta-oxidation using acyl-CoA dehydrogenase"/>
    <property type="evidence" value="ECO:0007669"/>
    <property type="project" value="TreeGrafter"/>
</dbReference>
<dbReference type="GO" id="GO:0016712">
    <property type="term" value="F:oxidoreductase activity, acting on paired donors, with incorporation or reduction of molecular oxygen, reduced flavin or flavoprotein as one donor, and incorporation of one atom of oxygen"/>
    <property type="evidence" value="ECO:0007669"/>
    <property type="project" value="TreeGrafter"/>
</dbReference>
<dbReference type="SUPFAM" id="SSF47203">
    <property type="entry name" value="Acyl-CoA dehydrogenase C-terminal domain-like"/>
    <property type="match status" value="1"/>
</dbReference>